<evidence type="ECO:0000313" key="2">
    <source>
        <dbReference type="Proteomes" id="UP001497644"/>
    </source>
</evidence>
<protein>
    <submittedName>
        <fullName evidence="1">Uncharacterized protein</fullName>
    </submittedName>
</protein>
<evidence type="ECO:0000313" key="1">
    <source>
        <dbReference type="EMBL" id="CAL1689434.1"/>
    </source>
</evidence>
<sequence>MVEYRYLEMSKNNCHAESSSIPSKTLTQRETRDVPCKTDADAHCTSQRNTREQEAISYLKEKRIRDIIDFLMSNLLIRRPYDPFEYLTQLLDRCILSRDGLVDSPSSFSLRDIIRQAEQSHR</sequence>
<accession>A0AAV2PD11</accession>
<gene>
    <name evidence="1" type="ORF">LPLAT_LOCUS14360</name>
</gene>
<keyword evidence="2" id="KW-1185">Reference proteome</keyword>
<dbReference type="PANTHER" id="PTHR21847:SF1">
    <property type="entry name" value="EF-HAND CALCIUM-BINDING DOMAIN-CONTAINING PROTEIN 10"/>
    <property type="match status" value="1"/>
</dbReference>
<organism evidence="1 2">
    <name type="scientific">Lasius platythorax</name>
    <dbReference type="NCBI Taxonomy" id="488582"/>
    <lineage>
        <taxon>Eukaryota</taxon>
        <taxon>Metazoa</taxon>
        <taxon>Ecdysozoa</taxon>
        <taxon>Arthropoda</taxon>
        <taxon>Hexapoda</taxon>
        <taxon>Insecta</taxon>
        <taxon>Pterygota</taxon>
        <taxon>Neoptera</taxon>
        <taxon>Endopterygota</taxon>
        <taxon>Hymenoptera</taxon>
        <taxon>Apocrita</taxon>
        <taxon>Aculeata</taxon>
        <taxon>Formicoidea</taxon>
        <taxon>Formicidae</taxon>
        <taxon>Formicinae</taxon>
        <taxon>Lasius</taxon>
        <taxon>Lasius</taxon>
    </lineage>
</organism>
<dbReference type="InterPro" id="IPR039879">
    <property type="entry name" value="EFC10"/>
</dbReference>
<dbReference type="AlphaFoldDB" id="A0AAV2PD11"/>
<dbReference type="Proteomes" id="UP001497644">
    <property type="component" value="Chromosome 9"/>
</dbReference>
<dbReference type="EMBL" id="OZ034832">
    <property type="protein sequence ID" value="CAL1689434.1"/>
    <property type="molecule type" value="Genomic_DNA"/>
</dbReference>
<dbReference type="PANTHER" id="PTHR21847">
    <property type="entry name" value="EF-HAND CALCIUM-BINDING DOMAIN-CONTAINING PROTEIN 10"/>
    <property type="match status" value="1"/>
</dbReference>
<dbReference type="CDD" id="cd22981">
    <property type="entry name" value="DD_TbAK-like"/>
    <property type="match status" value="1"/>
</dbReference>
<name>A0AAV2PD11_9HYME</name>
<reference evidence="1" key="1">
    <citation type="submission" date="2024-04" db="EMBL/GenBank/DDBJ databases">
        <authorList>
            <consortium name="Molecular Ecology Group"/>
        </authorList>
    </citation>
    <scope>NUCLEOTIDE SEQUENCE</scope>
</reference>
<proteinExistence type="predicted"/>
<dbReference type="SUPFAM" id="SSF47391">
    <property type="entry name" value="Dimerization-anchoring domain of cAMP-dependent PK regulatory subunit"/>
    <property type="match status" value="1"/>
</dbReference>